<dbReference type="PANTHER" id="PTHR33710">
    <property type="entry name" value="BNAC02G09200D PROTEIN"/>
    <property type="match status" value="1"/>
</dbReference>
<organism evidence="2 3">
    <name type="scientific">Gossypium barbadense</name>
    <name type="common">Sea Island cotton</name>
    <name type="synonym">Hibiscus barbadensis</name>
    <dbReference type="NCBI Taxonomy" id="3634"/>
    <lineage>
        <taxon>Eukaryota</taxon>
        <taxon>Viridiplantae</taxon>
        <taxon>Streptophyta</taxon>
        <taxon>Embryophyta</taxon>
        <taxon>Tracheophyta</taxon>
        <taxon>Spermatophyta</taxon>
        <taxon>Magnoliopsida</taxon>
        <taxon>eudicotyledons</taxon>
        <taxon>Gunneridae</taxon>
        <taxon>Pentapetalae</taxon>
        <taxon>rosids</taxon>
        <taxon>malvids</taxon>
        <taxon>Malvales</taxon>
        <taxon>Malvaceae</taxon>
        <taxon>Malvoideae</taxon>
        <taxon>Gossypium</taxon>
    </lineage>
</organism>
<name>A0A2P5XZF1_GOSBA</name>
<dbReference type="InterPro" id="IPR036691">
    <property type="entry name" value="Endo/exonu/phosph_ase_sf"/>
</dbReference>
<gene>
    <name evidence="2" type="ORF">GOBAR_AA11937</name>
</gene>
<evidence type="ECO:0000259" key="1">
    <source>
        <dbReference type="Pfam" id="PF03372"/>
    </source>
</evidence>
<sequence length="577" mass="67251">MTDEINVLLERLRFSEEEAGQIISSNAEKNTQGFESWAVGKIVASEMLNREAMYRKDRYGGWTEFMRIKVKIDVLKPLRRVVRMLDKDGEEKIGFIKYEWLPDFCYACGFGSWMRAHVVTPNQERGMRRNGVELVVLEVRVNTGINPTSSRVEREQFDNLGKEKTVGDELISNTPVDRKGHKISRDGTRRLKSKRKRYRGLNGDTTDESPARVIKRKLLESASPFKGYLAVDSEGKSRGLALMWRAGVNVSIQNYSKFHIDSLVRLEDEAVLRFQTDSSQRQQAWNMLRRVSDKVTEGWIVGGDFNAILNDSEKEGGRCKPKILIEDFGNFLEELKLTDVIPCNGLFTWTYNREGDRLVKERLDRFVVSDATMEKLPFLTSFIVHQSKSDQEAIMMDSEGSRPNKYHRFRRMTNKIKKLEKEISQLMDGGSNEWTTRQLKQARGKLGYLYDVEKKYSTLRACSQWLREGDRNTRYFDVRASGRRRKNNIPKLKDAQGTWHNDEEEIGYITWNYFNDLFKTSCNLDVDRDMQHIPICIDEDTNHRLNDTFRDKEIMKAFKQMDRRKAPGIDRLSGHFF</sequence>
<dbReference type="SUPFAM" id="SSF56219">
    <property type="entry name" value="DNase I-like"/>
    <property type="match status" value="1"/>
</dbReference>
<evidence type="ECO:0000313" key="2">
    <source>
        <dbReference type="EMBL" id="PPS08713.1"/>
    </source>
</evidence>
<dbReference type="PANTHER" id="PTHR33710:SF64">
    <property type="entry name" value="ENDONUCLEASE_EXONUCLEASE_PHOSPHATASE DOMAIN-CONTAINING PROTEIN"/>
    <property type="match status" value="1"/>
</dbReference>
<feature type="domain" description="Endonuclease/exonuclease/phosphatase" evidence="1">
    <location>
        <begin position="234"/>
        <end position="370"/>
    </location>
</feature>
<proteinExistence type="predicted"/>
<dbReference type="Pfam" id="PF03372">
    <property type="entry name" value="Exo_endo_phos"/>
    <property type="match status" value="1"/>
</dbReference>
<reference evidence="2 3" key="1">
    <citation type="submission" date="2015-01" db="EMBL/GenBank/DDBJ databases">
        <title>Genome of allotetraploid Gossypium barbadense reveals genomic plasticity and fiber elongation in cotton evolution.</title>
        <authorList>
            <person name="Chen X."/>
            <person name="Liu X."/>
            <person name="Zhao B."/>
            <person name="Zheng H."/>
            <person name="Hu Y."/>
            <person name="Lu G."/>
            <person name="Yang C."/>
            <person name="Chen J."/>
            <person name="Shan C."/>
            <person name="Zhang L."/>
            <person name="Zhou Y."/>
            <person name="Wang L."/>
            <person name="Guo W."/>
            <person name="Bai Y."/>
            <person name="Ruan J."/>
            <person name="Shangguan X."/>
            <person name="Mao Y."/>
            <person name="Jiang J."/>
            <person name="Zhu Y."/>
            <person name="Lei J."/>
            <person name="Kang H."/>
            <person name="Chen S."/>
            <person name="He X."/>
            <person name="Wang R."/>
            <person name="Wang Y."/>
            <person name="Chen J."/>
            <person name="Wang L."/>
            <person name="Yu S."/>
            <person name="Wang B."/>
            <person name="Wei J."/>
            <person name="Song S."/>
            <person name="Lu X."/>
            <person name="Gao Z."/>
            <person name="Gu W."/>
            <person name="Deng X."/>
            <person name="Ma D."/>
            <person name="Wang S."/>
            <person name="Liang W."/>
            <person name="Fang L."/>
            <person name="Cai C."/>
            <person name="Zhu X."/>
            <person name="Zhou B."/>
            <person name="Zhang Y."/>
            <person name="Chen Z."/>
            <person name="Xu S."/>
            <person name="Zhu R."/>
            <person name="Wang S."/>
            <person name="Zhang T."/>
            <person name="Zhao G."/>
        </authorList>
    </citation>
    <scope>NUCLEOTIDE SEQUENCE [LARGE SCALE GENOMIC DNA]</scope>
    <source>
        <strain evidence="3">cv. Xinhai21</strain>
        <tissue evidence="2">Leaf</tissue>
    </source>
</reference>
<evidence type="ECO:0000313" key="3">
    <source>
        <dbReference type="Proteomes" id="UP000239757"/>
    </source>
</evidence>
<dbReference type="EMBL" id="KZ663963">
    <property type="protein sequence ID" value="PPS08713.1"/>
    <property type="molecule type" value="Genomic_DNA"/>
</dbReference>
<dbReference type="OrthoDB" id="1729225at2759"/>
<dbReference type="Proteomes" id="UP000239757">
    <property type="component" value="Unassembled WGS sequence"/>
</dbReference>
<accession>A0A2P5XZF1</accession>
<protein>
    <recommendedName>
        <fullName evidence="1">Endonuclease/exonuclease/phosphatase domain-containing protein</fullName>
    </recommendedName>
</protein>
<dbReference type="AlphaFoldDB" id="A0A2P5XZF1"/>
<dbReference type="Gene3D" id="3.60.10.10">
    <property type="entry name" value="Endonuclease/exonuclease/phosphatase"/>
    <property type="match status" value="1"/>
</dbReference>
<dbReference type="GO" id="GO:0003824">
    <property type="term" value="F:catalytic activity"/>
    <property type="evidence" value="ECO:0007669"/>
    <property type="project" value="InterPro"/>
</dbReference>
<dbReference type="InterPro" id="IPR005135">
    <property type="entry name" value="Endo/exonuclease/phosphatase"/>
</dbReference>